<evidence type="ECO:0008006" key="5">
    <source>
        <dbReference type="Google" id="ProtNLM"/>
    </source>
</evidence>
<evidence type="ECO:0000256" key="2">
    <source>
        <dbReference type="SAM" id="Phobius"/>
    </source>
</evidence>
<evidence type="ECO:0000313" key="4">
    <source>
        <dbReference type="Proteomes" id="UP000218113"/>
    </source>
</evidence>
<dbReference type="Proteomes" id="UP000218113">
    <property type="component" value="Unassembled WGS sequence"/>
</dbReference>
<dbReference type="EMBL" id="NVSR01000057">
    <property type="protein sequence ID" value="PCI27516.1"/>
    <property type="molecule type" value="Genomic_DNA"/>
</dbReference>
<feature type="region of interest" description="Disordered" evidence="1">
    <location>
        <begin position="1"/>
        <end position="36"/>
    </location>
</feature>
<organism evidence="3 4">
    <name type="scientific">SAR324 cluster bacterium</name>
    <dbReference type="NCBI Taxonomy" id="2024889"/>
    <lineage>
        <taxon>Bacteria</taxon>
        <taxon>Deltaproteobacteria</taxon>
        <taxon>SAR324 cluster</taxon>
    </lineage>
</organism>
<name>A0A2A4T1M5_9DELT</name>
<keyword evidence="2" id="KW-0812">Transmembrane</keyword>
<feature type="compositionally biased region" description="Basic residues" evidence="1">
    <location>
        <begin position="1"/>
        <end position="12"/>
    </location>
</feature>
<feature type="transmembrane region" description="Helical" evidence="2">
    <location>
        <begin position="152"/>
        <end position="170"/>
    </location>
</feature>
<comment type="caution">
    <text evidence="3">The sequence shown here is derived from an EMBL/GenBank/DDBJ whole genome shotgun (WGS) entry which is preliminary data.</text>
</comment>
<dbReference type="AlphaFoldDB" id="A0A2A4T1M5"/>
<accession>A0A2A4T1M5</accession>
<gene>
    <name evidence="3" type="ORF">COB67_08390</name>
</gene>
<feature type="transmembrane region" description="Helical" evidence="2">
    <location>
        <begin position="55"/>
        <end position="79"/>
    </location>
</feature>
<feature type="transmembrane region" description="Helical" evidence="2">
    <location>
        <begin position="182"/>
        <end position="202"/>
    </location>
</feature>
<keyword evidence="2" id="KW-0472">Membrane</keyword>
<dbReference type="InterPro" id="IPR018723">
    <property type="entry name" value="DUF2254_membrane"/>
</dbReference>
<proteinExistence type="predicted"/>
<reference evidence="4" key="1">
    <citation type="submission" date="2017-08" db="EMBL/GenBank/DDBJ databases">
        <title>A dynamic microbial community with high functional redundancy inhabits the cold, oxic subseafloor aquifer.</title>
        <authorList>
            <person name="Tully B.J."/>
            <person name="Wheat C.G."/>
            <person name="Glazer B.T."/>
            <person name="Huber J.A."/>
        </authorList>
    </citation>
    <scope>NUCLEOTIDE SEQUENCE [LARGE SCALE GENOMIC DNA]</scope>
</reference>
<keyword evidence="2" id="KW-1133">Transmembrane helix</keyword>
<protein>
    <recommendedName>
        <fullName evidence="5">DUF2254 domain-containing protein</fullName>
    </recommendedName>
</protein>
<evidence type="ECO:0000313" key="3">
    <source>
        <dbReference type="EMBL" id="PCI27516.1"/>
    </source>
</evidence>
<sequence>MKLPQKIKRKAQPKTQRPLPRGQGKKKRDYPSPGDVPSMGARKLLLEKESLVSQIVSWFLPVGFFLGSAILFYFLHAFWDFNWDQPQPRFFETILTTDAAHVNDAIGSFIELLAAVLGLVITVVAIVLQLAAQRYGNRLIDLFLENKVNQTYFFFMVTTLLYAIFIIFAIKNDFYPNYAIRSLLALTVVEIACLPPYFLYVFKILTPTNLLSSIQENSRVSVRSGTDRKNYSNLKKYQREVATAIEQVTDTALSANSQMDRNLGLMAINQIREMLLDYLQYKKQLPRGWFLASDDFFIGISSEFFHEICQKRLWVETKSLMDMELIYKSCIRNMPDAISAIAYNTRVIGEEAIKDQDDDLVEIIVQFFNTFLRISLNDGNQRAMFNLFYQYRLFANTLMDYSPKQAAKIFFYFKYYGEQGLMKGIWFILYNAAFDLGGMVATAYDKKMKNIKDLLFIFMQLEDTVDKKKDWLALMGVRKSQLILAAYLFSKGEETLVRIVVEDLKNESFDNLIKWRDMLLSLKDKKFWEITDRGINFEYIDEEQKKSLELFYKTYILSQPQAFSTN</sequence>
<evidence type="ECO:0000256" key="1">
    <source>
        <dbReference type="SAM" id="MobiDB-lite"/>
    </source>
</evidence>
<feature type="transmembrane region" description="Helical" evidence="2">
    <location>
        <begin position="112"/>
        <end position="131"/>
    </location>
</feature>
<dbReference type="Pfam" id="PF10011">
    <property type="entry name" value="DUF2254"/>
    <property type="match status" value="1"/>
</dbReference>